<evidence type="ECO:0000256" key="3">
    <source>
        <dbReference type="ARBA" id="ARBA00023002"/>
    </source>
</evidence>
<evidence type="ECO:0000256" key="1">
    <source>
        <dbReference type="ARBA" id="ARBA00022630"/>
    </source>
</evidence>
<dbReference type="SUPFAM" id="SSF56176">
    <property type="entry name" value="FAD-binding/transporter-associated domain-like"/>
    <property type="match status" value="1"/>
</dbReference>
<evidence type="ECO:0000313" key="6">
    <source>
        <dbReference type="Proteomes" id="UP000010847"/>
    </source>
</evidence>
<dbReference type="Proteomes" id="UP000010847">
    <property type="component" value="Chromosome"/>
</dbReference>
<evidence type="ECO:0000256" key="2">
    <source>
        <dbReference type="ARBA" id="ARBA00022827"/>
    </source>
</evidence>
<feature type="domain" description="FAD-binding PCMH-type" evidence="4">
    <location>
        <begin position="1"/>
        <end position="174"/>
    </location>
</feature>
<dbReference type="KEGG" id="dmt:DESME_11640"/>
<dbReference type="GO" id="GO:0016491">
    <property type="term" value="F:oxidoreductase activity"/>
    <property type="evidence" value="ECO:0007669"/>
    <property type="project" value="UniProtKB-KW"/>
</dbReference>
<proteinExistence type="predicted"/>
<dbReference type="GO" id="GO:0071949">
    <property type="term" value="F:FAD binding"/>
    <property type="evidence" value="ECO:0007669"/>
    <property type="project" value="InterPro"/>
</dbReference>
<dbReference type="HOGENOM" id="CLU_058050_5_0_9"/>
<dbReference type="InterPro" id="IPR002346">
    <property type="entry name" value="Mopterin_DH_FAD-bd"/>
</dbReference>
<dbReference type="EMBL" id="CP007032">
    <property type="protein sequence ID" value="AHF07590.1"/>
    <property type="molecule type" value="Genomic_DNA"/>
</dbReference>
<reference evidence="5 6" key="1">
    <citation type="submission" date="2013-12" db="EMBL/GenBank/DDBJ databases">
        <authorList>
            <consortium name="DOE Joint Genome Institute"/>
            <person name="Smidt H."/>
            <person name="Huntemann M."/>
            <person name="Han J."/>
            <person name="Chen A."/>
            <person name="Kyrpides N."/>
            <person name="Mavromatis K."/>
            <person name="Markowitz V."/>
            <person name="Palaniappan K."/>
            <person name="Ivanova N."/>
            <person name="Schaumberg A."/>
            <person name="Pati A."/>
            <person name="Liolios K."/>
            <person name="Nordberg H.P."/>
            <person name="Cantor M.N."/>
            <person name="Hua S.X."/>
            <person name="Woyke T."/>
        </authorList>
    </citation>
    <scope>NUCLEOTIDE SEQUENCE [LARGE SCALE GENOMIC DNA]</scope>
    <source>
        <strain evidence="6">DSM 15288</strain>
    </source>
</reference>
<dbReference type="PROSITE" id="PS51387">
    <property type="entry name" value="FAD_PCMH"/>
    <property type="match status" value="1"/>
</dbReference>
<evidence type="ECO:0000313" key="5">
    <source>
        <dbReference type="EMBL" id="AHF07590.1"/>
    </source>
</evidence>
<dbReference type="PANTHER" id="PTHR42659">
    <property type="entry name" value="XANTHINE DEHYDROGENASE SUBUNIT C-RELATED"/>
    <property type="match status" value="1"/>
</dbReference>
<dbReference type="PANTHER" id="PTHR42659:SF2">
    <property type="entry name" value="XANTHINE DEHYDROGENASE SUBUNIT C-RELATED"/>
    <property type="match status" value="1"/>
</dbReference>
<dbReference type="AlphaFoldDB" id="W0E9P4"/>
<dbReference type="Pfam" id="PF00941">
    <property type="entry name" value="FAD_binding_5"/>
    <property type="match status" value="1"/>
</dbReference>
<dbReference type="InterPro" id="IPR036318">
    <property type="entry name" value="FAD-bd_PCMH-like_sf"/>
</dbReference>
<dbReference type="InterPro" id="IPR016167">
    <property type="entry name" value="FAD-bd_PCMH_sub1"/>
</dbReference>
<dbReference type="eggNOG" id="COG1319">
    <property type="taxonomic scope" value="Bacteria"/>
</dbReference>
<dbReference type="RefSeq" id="WP_006718117.1">
    <property type="nucleotide sequence ID" value="NZ_CP007032.1"/>
</dbReference>
<dbReference type="OrthoDB" id="9789842at2"/>
<protein>
    <submittedName>
        <fullName evidence="5">Dehydrogenase</fullName>
    </submittedName>
</protein>
<dbReference type="InterPro" id="IPR051312">
    <property type="entry name" value="Diverse_Substr_Oxidored"/>
</dbReference>
<dbReference type="Gene3D" id="3.30.465.10">
    <property type="match status" value="1"/>
</dbReference>
<dbReference type="InterPro" id="IPR016169">
    <property type="entry name" value="FAD-bd_PCMH_sub2"/>
</dbReference>
<keyword evidence="2" id="KW-0274">FAD</keyword>
<organism evidence="5 6">
    <name type="scientific">Desulfitobacterium metallireducens DSM 15288</name>
    <dbReference type="NCBI Taxonomy" id="871968"/>
    <lineage>
        <taxon>Bacteria</taxon>
        <taxon>Bacillati</taxon>
        <taxon>Bacillota</taxon>
        <taxon>Clostridia</taxon>
        <taxon>Eubacteriales</taxon>
        <taxon>Desulfitobacteriaceae</taxon>
        <taxon>Desulfitobacterium</taxon>
    </lineage>
</organism>
<dbReference type="Gene3D" id="3.30.43.10">
    <property type="entry name" value="Uridine Diphospho-n-acetylenolpyruvylglucosamine Reductase, domain 2"/>
    <property type="match status" value="1"/>
</dbReference>
<keyword evidence="6" id="KW-1185">Reference proteome</keyword>
<sequence length="277" mass="30950">MIPFDFEYYKPSSMMEAVDTFRLLNTQGKEPLYYGGGTEIITMARRSHIFTEAVIDIKGIPECNTFNVQNGKLVIGASITLTQLQESKIFPLLGRAARKVADHTVRNKLTVGGNICGKITFREAVLPFLLSDSTVVLAGQKGIRNVPISQVFNKTLNLEKGEFLVQLVTDIGYSQFPFMSIKKTKQEKSAYPLISIDSLKKDGQTRFAFSGVCPFPFRSSTIEQVLNDKNIPLELRINKALSMLPAPINNNIEASAEYREFVLKNTLSDTIKVLERS</sequence>
<dbReference type="STRING" id="871968.DESME_11640"/>
<dbReference type="InterPro" id="IPR036683">
    <property type="entry name" value="CO_DH_flav_C_dom_sf"/>
</dbReference>
<evidence type="ECO:0000259" key="4">
    <source>
        <dbReference type="PROSITE" id="PS51387"/>
    </source>
</evidence>
<name>W0E9P4_9FIRM</name>
<dbReference type="SUPFAM" id="SSF55447">
    <property type="entry name" value="CO dehydrogenase flavoprotein C-terminal domain-like"/>
    <property type="match status" value="1"/>
</dbReference>
<dbReference type="Gene3D" id="3.30.390.50">
    <property type="entry name" value="CO dehydrogenase flavoprotein, C-terminal domain"/>
    <property type="match status" value="1"/>
</dbReference>
<keyword evidence="1" id="KW-0285">Flavoprotein</keyword>
<keyword evidence="3" id="KW-0560">Oxidoreductase</keyword>
<accession>W0E9P4</accession>
<dbReference type="InterPro" id="IPR016166">
    <property type="entry name" value="FAD-bd_PCMH"/>
</dbReference>
<gene>
    <name evidence="5" type="ORF">DESME_11640</name>
</gene>